<feature type="compositionally biased region" description="Polar residues" evidence="1">
    <location>
        <begin position="139"/>
        <end position="149"/>
    </location>
</feature>
<accession>A0A9P7FT73</accession>
<organism evidence="2 3">
    <name type="scientific">Sphagnurus paluster</name>
    <dbReference type="NCBI Taxonomy" id="117069"/>
    <lineage>
        <taxon>Eukaryota</taxon>
        <taxon>Fungi</taxon>
        <taxon>Dikarya</taxon>
        <taxon>Basidiomycota</taxon>
        <taxon>Agaricomycotina</taxon>
        <taxon>Agaricomycetes</taxon>
        <taxon>Agaricomycetidae</taxon>
        <taxon>Agaricales</taxon>
        <taxon>Tricholomatineae</taxon>
        <taxon>Lyophyllaceae</taxon>
        <taxon>Sphagnurus</taxon>
    </lineage>
</organism>
<feature type="non-terminal residue" evidence="2">
    <location>
        <position position="163"/>
    </location>
</feature>
<reference evidence="2" key="1">
    <citation type="submission" date="2021-02" db="EMBL/GenBank/DDBJ databases">
        <authorList>
            <person name="Nieuwenhuis M."/>
            <person name="Van De Peppel L.J.J."/>
        </authorList>
    </citation>
    <scope>NUCLEOTIDE SEQUENCE</scope>
    <source>
        <strain evidence="2">D49</strain>
    </source>
</reference>
<evidence type="ECO:0000313" key="2">
    <source>
        <dbReference type="EMBL" id="KAG5634915.1"/>
    </source>
</evidence>
<evidence type="ECO:0000313" key="3">
    <source>
        <dbReference type="Proteomes" id="UP000717328"/>
    </source>
</evidence>
<reference evidence="2" key="2">
    <citation type="submission" date="2021-10" db="EMBL/GenBank/DDBJ databases">
        <title>Phylogenomics reveals ancestral predisposition of the termite-cultivated fungus Termitomyces towards a domesticated lifestyle.</title>
        <authorList>
            <person name="Auxier B."/>
            <person name="Grum-Grzhimaylo A."/>
            <person name="Cardenas M.E."/>
            <person name="Lodge J.D."/>
            <person name="Laessoe T."/>
            <person name="Pedersen O."/>
            <person name="Smith M.E."/>
            <person name="Kuyper T.W."/>
            <person name="Franco-Molano E.A."/>
            <person name="Baroni T.J."/>
            <person name="Aanen D.K."/>
        </authorList>
    </citation>
    <scope>NUCLEOTIDE SEQUENCE</scope>
    <source>
        <strain evidence="2">D49</strain>
    </source>
</reference>
<evidence type="ECO:0000256" key="1">
    <source>
        <dbReference type="SAM" id="MobiDB-lite"/>
    </source>
</evidence>
<dbReference type="EMBL" id="JABCKI010006233">
    <property type="protein sequence ID" value="KAG5634915.1"/>
    <property type="molecule type" value="Genomic_DNA"/>
</dbReference>
<gene>
    <name evidence="2" type="ORF">H0H81_000328</name>
</gene>
<feature type="region of interest" description="Disordered" evidence="1">
    <location>
        <begin position="108"/>
        <end position="163"/>
    </location>
</feature>
<proteinExistence type="predicted"/>
<protein>
    <submittedName>
        <fullName evidence="2">Uncharacterized protein</fullName>
    </submittedName>
</protein>
<name>A0A9P7FT73_9AGAR</name>
<dbReference type="AlphaFoldDB" id="A0A9P7FT73"/>
<dbReference type="Proteomes" id="UP000717328">
    <property type="component" value="Unassembled WGS sequence"/>
</dbReference>
<keyword evidence="3" id="KW-1185">Reference proteome</keyword>
<feature type="compositionally biased region" description="Low complexity" evidence="1">
    <location>
        <begin position="121"/>
        <end position="133"/>
    </location>
</feature>
<feature type="compositionally biased region" description="Basic and acidic residues" evidence="1">
    <location>
        <begin position="152"/>
        <end position="163"/>
    </location>
</feature>
<sequence length="163" mass="17516">MPTLAAATPLELTPCRPLRLEHVKPATPTRTPEPPTTSTRSTVAAVFAKPPSTPTSTHIRVYEQSMRHRSTFEEFTATTAPSPVVGLKVTIQVTPAAFAIEHVTPETATPAARRSVKHAHATTTKTPSTPAPVEKLRTSGPNGTPSKASINRFDHDARRSARL</sequence>
<comment type="caution">
    <text evidence="2">The sequence shown here is derived from an EMBL/GenBank/DDBJ whole genome shotgun (WGS) entry which is preliminary data.</text>
</comment>